<evidence type="ECO:0008006" key="4">
    <source>
        <dbReference type="Google" id="ProtNLM"/>
    </source>
</evidence>
<protein>
    <recommendedName>
        <fullName evidence="4">C2H2-type domain-containing protein</fullName>
    </recommendedName>
</protein>
<name>A0A8J4PYY7_9MYCE</name>
<keyword evidence="3" id="KW-1185">Reference proteome</keyword>
<comment type="caution">
    <text evidence="2">The sequence shown here is derived from an EMBL/GenBank/DDBJ whole genome shotgun (WGS) entry which is preliminary data.</text>
</comment>
<evidence type="ECO:0000256" key="1">
    <source>
        <dbReference type="SAM" id="MobiDB-lite"/>
    </source>
</evidence>
<dbReference type="EMBL" id="AJWJ01000056">
    <property type="protein sequence ID" value="KAF2076566.1"/>
    <property type="molecule type" value="Genomic_DNA"/>
</dbReference>
<dbReference type="OrthoDB" id="34263at2759"/>
<sequence>MKPQTTNKSRPRMSKTDELAIESLLNLGMAFPQPDQLPHTHTHPHSHLHSHSNSEQEPVNHFCCPTQSDQQPFSLEMMVVNRLTKEEIGTSSNPFPKLEHKVISKDYTKNPDGTFTCCYDNCGKIIRGNKGNLSSHFRTHTKHKKTVPKTGYEQLYIHDGNPRGPDLRFYAKKYGVKSLRKDLNGDYLCFYKNCNLRMLTNYSRHLGAHEQNNDPIEEHLPLIIFKG</sequence>
<accession>A0A8J4PYY7</accession>
<gene>
    <name evidence="2" type="ORF">CYY_002117</name>
</gene>
<feature type="region of interest" description="Disordered" evidence="1">
    <location>
        <begin position="30"/>
        <end position="59"/>
    </location>
</feature>
<dbReference type="Proteomes" id="UP000695562">
    <property type="component" value="Unassembled WGS sequence"/>
</dbReference>
<reference evidence="2" key="1">
    <citation type="submission" date="2020-01" db="EMBL/GenBank/DDBJ databases">
        <title>Development of genomics and gene disruption for Polysphondylium violaceum indicates a role for the polyketide synthase stlB in stalk morphogenesis.</title>
        <authorList>
            <person name="Narita B."/>
            <person name="Kawabe Y."/>
            <person name="Kin K."/>
            <person name="Saito T."/>
            <person name="Gibbs R."/>
            <person name="Kuspa A."/>
            <person name="Muzny D."/>
            <person name="Queller D."/>
            <person name="Richards S."/>
            <person name="Strassman J."/>
            <person name="Sucgang R."/>
            <person name="Worley K."/>
            <person name="Schaap P."/>
        </authorList>
    </citation>
    <scope>NUCLEOTIDE SEQUENCE</scope>
    <source>
        <strain evidence="2">QSvi11</strain>
    </source>
</reference>
<dbReference type="AlphaFoldDB" id="A0A8J4PYY7"/>
<proteinExistence type="predicted"/>
<evidence type="ECO:0000313" key="3">
    <source>
        <dbReference type="Proteomes" id="UP000695562"/>
    </source>
</evidence>
<feature type="compositionally biased region" description="Basic residues" evidence="1">
    <location>
        <begin position="40"/>
        <end position="50"/>
    </location>
</feature>
<evidence type="ECO:0000313" key="2">
    <source>
        <dbReference type="EMBL" id="KAF2076566.1"/>
    </source>
</evidence>
<organism evidence="2 3">
    <name type="scientific">Polysphondylium violaceum</name>
    <dbReference type="NCBI Taxonomy" id="133409"/>
    <lineage>
        <taxon>Eukaryota</taxon>
        <taxon>Amoebozoa</taxon>
        <taxon>Evosea</taxon>
        <taxon>Eumycetozoa</taxon>
        <taxon>Dictyostelia</taxon>
        <taxon>Dictyosteliales</taxon>
        <taxon>Dictyosteliaceae</taxon>
        <taxon>Polysphondylium</taxon>
    </lineage>
</organism>